<dbReference type="RefSeq" id="WP_129438131.1">
    <property type="nucleotide sequence ID" value="NZ_CP035492.1"/>
</dbReference>
<dbReference type="Proteomes" id="UP000293568">
    <property type="component" value="Chromosome"/>
</dbReference>
<protein>
    <recommendedName>
        <fullName evidence="1">Helicase XPB/Ssl2 N-terminal domain-containing protein</fullName>
    </recommendedName>
</protein>
<dbReference type="EMBL" id="CP035492">
    <property type="protein sequence ID" value="QAY65500.1"/>
    <property type="molecule type" value="Genomic_DNA"/>
</dbReference>
<evidence type="ECO:0000313" key="3">
    <source>
        <dbReference type="Proteomes" id="UP000293568"/>
    </source>
</evidence>
<dbReference type="KEGG" id="pprt:ET464_03005"/>
<name>A0A4P6ER60_9BACL</name>
<accession>A0A4P6ER60</accession>
<gene>
    <name evidence="2" type="ORF">ET464_03005</name>
</gene>
<reference evidence="2 3" key="1">
    <citation type="submission" date="2019-01" db="EMBL/GenBank/DDBJ databases">
        <title>Genome sequencing of strain FW100M-2.</title>
        <authorList>
            <person name="Heo J."/>
            <person name="Kim S.-J."/>
            <person name="Kim J.-S."/>
            <person name="Hong S.-B."/>
            <person name="Kwon S.-W."/>
        </authorList>
    </citation>
    <scope>NUCLEOTIDE SEQUENCE [LARGE SCALE GENOMIC DNA]</scope>
    <source>
        <strain evidence="2 3">FW100M-2</strain>
    </source>
</reference>
<sequence length="496" mass="54788">MYVQQIVQKLPQNELQQLLEETPVWQHARQEGLAWPDAVRDEQALRKAISALTPYGAYVLKFQLRYSGGAPLEEEQLLKAGMAAGVMAGIELRAGIRELLACGLLFAVNKIWGERILFVPQDCSSKLIRLFFPLVPEEAEEAGLGSGLQAFGQAALPLGRQLLGAWSELSQAGTELTAKGLLPKKITAKLQQKLKLADEILSRFFQPKGAEEEYPLSAAFVCHTGLRFGLFAKESRRLRWDKAGLTDWLSAAGANKEHELRDWLADELLAASPELYLFAAALNGLPADRWMSERLLLEWLERTVMTDAHPSRALDGLAESVRYWLELMQQCGWLERATASDGSICCRWTLEHQTIASAAEQPGTGVAPQALVQPNGEIIAFPECSYLLRWELAAAAELVEDDYVAVYRLTDRSIQRAVMNGRTAEELQQMLRAASGDAPVHEPLLDWVARTAKQAGLVTMNQAMLLQCEDKQTADDLASNPSIAACLGERLGNVIL</sequence>
<organism evidence="2 3">
    <name type="scientific">Paenibacillus protaetiae</name>
    <dbReference type="NCBI Taxonomy" id="2509456"/>
    <lineage>
        <taxon>Bacteria</taxon>
        <taxon>Bacillati</taxon>
        <taxon>Bacillota</taxon>
        <taxon>Bacilli</taxon>
        <taxon>Bacillales</taxon>
        <taxon>Paenibacillaceae</taxon>
        <taxon>Paenibacillus</taxon>
    </lineage>
</organism>
<keyword evidence="3" id="KW-1185">Reference proteome</keyword>
<evidence type="ECO:0000313" key="2">
    <source>
        <dbReference type="EMBL" id="QAY65500.1"/>
    </source>
</evidence>
<dbReference type="InterPro" id="IPR032830">
    <property type="entry name" value="XPB/Ssl2_N"/>
</dbReference>
<proteinExistence type="predicted"/>
<feature type="domain" description="Helicase XPB/Ssl2 N-terminal" evidence="1">
    <location>
        <begin position="371"/>
        <end position="491"/>
    </location>
</feature>
<evidence type="ECO:0000259" key="1">
    <source>
        <dbReference type="Pfam" id="PF13625"/>
    </source>
</evidence>
<dbReference type="AlphaFoldDB" id="A0A4P6ER60"/>
<dbReference type="OrthoDB" id="2987331at2"/>
<dbReference type="Pfam" id="PF13625">
    <property type="entry name" value="Helicase_C_3"/>
    <property type="match status" value="1"/>
</dbReference>